<evidence type="ECO:0000256" key="6">
    <source>
        <dbReference type="ARBA" id="ARBA00022777"/>
    </source>
</evidence>
<dbReference type="RefSeq" id="WP_046427681.1">
    <property type="nucleotide sequence ID" value="NZ_LBDA02000080.1"/>
</dbReference>
<dbReference type="InterPro" id="IPR011712">
    <property type="entry name" value="Sig_transdc_His_kin_sub3_dim/P"/>
</dbReference>
<dbReference type="Gene3D" id="1.20.5.1930">
    <property type="match status" value="1"/>
</dbReference>
<feature type="coiled-coil region" evidence="9">
    <location>
        <begin position="168"/>
        <end position="199"/>
    </location>
</feature>
<keyword evidence="13" id="KW-1185">Reference proteome</keyword>
<dbReference type="GO" id="GO:0016020">
    <property type="term" value="C:membrane"/>
    <property type="evidence" value="ECO:0007669"/>
    <property type="project" value="InterPro"/>
</dbReference>
<dbReference type="InterPro" id="IPR036890">
    <property type="entry name" value="HATPase_C_sf"/>
</dbReference>
<evidence type="ECO:0000256" key="9">
    <source>
        <dbReference type="SAM" id="Coils"/>
    </source>
</evidence>
<dbReference type="OrthoDB" id="227596at2"/>
<dbReference type="Pfam" id="PF07730">
    <property type="entry name" value="HisKA_3"/>
    <property type="match status" value="1"/>
</dbReference>
<keyword evidence="8" id="KW-0902">Two-component regulatory system</keyword>
<keyword evidence="4" id="KW-0808">Transferase</keyword>
<keyword evidence="5" id="KW-0547">Nucleotide-binding</keyword>
<dbReference type="GO" id="GO:0000155">
    <property type="term" value="F:phosphorelay sensor kinase activity"/>
    <property type="evidence" value="ECO:0007669"/>
    <property type="project" value="InterPro"/>
</dbReference>
<evidence type="ECO:0000256" key="5">
    <source>
        <dbReference type="ARBA" id="ARBA00022741"/>
    </source>
</evidence>
<dbReference type="Proteomes" id="UP000034838">
    <property type="component" value="Unassembled WGS sequence"/>
</dbReference>
<dbReference type="EMBL" id="LBDA02000080">
    <property type="protein sequence ID" value="OIK24109.1"/>
    <property type="molecule type" value="Genomic_DNA"/>
</dbReference>
<dbReference type="PANTHER" id="PTHR24421:SF10">
    <property type="entry name" value="NITRATE_NITRITE SENSOR PROTEIN NARQ"/>
    <property type="match status" value="1"/>
</dbReference>
<feature type="transmembrane region" description="Helical" evidence="10">
    <location>
        <begin position="51"/>
        <end position="69"/>
    </location>
</feature>
<evidence type="ECO:0000256" key="4">
    <source>
        <dbReference type="ARBA" id="ARBA00022679"/>
    </source>
</evidence>
<accession>A0A1J4PT77</accession>
<organism evidence="12 13">
    <name type="scientific">Streptomyces malaysiense</name>
    <dbReference type="NCBI Taxonomy" id="1428626"/>
    <lineage>
        <taxon>Bacteria</taxon>
        <taxon>Bacillati</taxon>
        <taxon>Actinomycetota</taxon>
        <taxon>Actinomycetes</taxon>
        <taxon>Kitasatosporales</taxon>
        <taxon>Streptomycetaceae</taxon>
        <taxon>Streptomyces</taxon>
    </lineage>
</organism>
<keyword evidence="7" id="KW-0067">ATP-binding</keyword>
<evidence type="ECO:0000256" key="7">
    <source>
        <dbReference type="ARBA" id="ARBA00022840"/>
    </source>
</evidence>
<keyword evidence="3" id="KW-0597">Phosphoprotein</keyword>
<feature type="transmembrane region" description="Helical" evidence="10">
    <location>
        <begin position="75"/>
        <end position="98"/>
    </location>
</feature>
<gene>
    <name evidence="12" type="ORF">VT52_029300</name>
</gene>
<reference evidence="12" key="1">
    <citation type="submission" date="2016-10" db="EMBL/GenBank/DDBJ databases">
        <title>Genome sequence of Streptomyces malaysiense MUSC 136.</title>
        <authorList>
            <person name="Lee L.-H."/>
            <person name="Ser H.-L."/>
        </authorList>
    </citation>
    <scope>NUCLEOTIDE SEQUENCE [LARGE SCALE GENOMIC DNA]</scope>
    <source>
        <strain evidence="12">MUSC 136</strain>
    </source>
</reference>
<name>A0A1J4PT77_9ACTN</name>
<evidence type="ECO:0000256" key="8">
    <source>
        <dbReference type="ARBA" id="ARBA00023012"/>
    </source>
</evidence>
<evidence type="ECO:0000256" key="10">
    <source>
        <dbReference type="SAM" id="Phobius"/>
    </source>
</evidence>
<comment type="catalytic activity">
    <reaction evidence="1">
        <text>ATP + protein L-histidine = ADP + protein N-phospho-L-histidine.</text>
        <dbReference type="EC" id="2.7.13.3"/>
    </reaction>
</comment>
<evidence type="ECO:0000259" key="11">
    <source>
        <dbReference type="Pfam" id="PF07730"/>
    </source>
</evidence>
<keyword evidence="9" id="KW-0175">Coiled coil</keyword>
<dbReference type="SUPFAM" id="SSF55874">
    <property type="entry name" value="ATPase domain of HSP90 chaperone/DNA topoisomerase II/histidine kinase"/>
    <property type="match status" value="1"/>
</dbReference>
<dbReference type="Gene3D" id="3.30.565.10">
    <property type="entry name" value="Histidine kinase-like ATPase, C-terminal domain"/>
    <property type="match status" value="1"/>
</dbReference>
<protein>
    <recommendedName>
        <fullName evidence="2">histidine kinase</fullName>
        <ecNumber evidence="2">2.7.13.3</ecNumber>
    </recommendedName>
</protein>
<evidence type="ECO:0000256" key="2">
    <source>
        <dbReference type="ARBA" id="ARBA00012438"/>
    </source>
</evidence>
<evidence type="ECO:0000313" key="12">
    <source>
        <dbReference type="EMBL" id="OIK24109.1"/>
    </source>
</evidence>
<dbReference type="GO" id="GO:0046983">
    <property type="term" value="F:protein dimerization activity"/>
    <property type="evidence" value="ECO:0007669"/>
    <property type="project" value="InterPro"/>
</dbReference>
<dbReference type="AlphaFoldDB" id="A0A1J4PT77"/>
<keyword evidence="10" id="KW-0472">Membrane</keyword>
<evidence type="ECO:0000256" key="1">
    <source>
        <dbReference type="ARBA" id="ARBA00000085"/>
    </source>
</evidence>
<feature type="transmembrane region" description="Helical" evidence="10">
    <location>
        <begin position="110"/>
        <end position="128"/>
    </location>
</feature>
<feature type="domain" description="Signal transduction histidine kinase subgroup 3 dimerisation and phosphoacceptor" evidence="11">
    <location>
        <begin position="207"/>
        <end position="272"/>
    </location>
</feature>
<feature type="transmembrane region" description="Helical" evidence="10">
    <location>
        <begin position="148"/>
        <end position="170"/>
    </location>
</feature>
<proteinExistence type="predicted"/>
<evidence type="ECO:0000313" key="13">
    <source>
        <dbReference type="Proteomes" id="UP000034838"/>
    </source>
</evidence>
<dbReference type="GO" id="GO:0005524">
    <property type="term" value="F:ATP binding"/>
    <property type="evidence" value="ECO:0007669"/>
    <property type="project" value="UniProtKB-KW"/>
</dbReference>
<dbReference type="PANTHER" id="PTHR24421">
    <property type="entry name" value="NITRATE/NITRITE SENSOR PROTEIN NARX-RELATED"/>
    <property type="match status" value="1"/>
</dbReference>
<dbReference type="InterPro" id="IPR050482">
    <property type="entry name" value="Sensor_HK_TwoCompSys"/>
</dbReference>
<dbReference type="EC" id="2.7.13.3" evidence="2"/>
<comment type="caution">
    <text evidence="12">The sequence shown here is derived from an EMBL/GenBank/DDBJ whole genome shotgun (WGS) entry which is preliminary data.</text>
</comment>
<keyword evidence="10" id="KW-0812">Transmembrane</keyword>
<keyword evidence="10" id="KW-1133">Transmembrane helix</keyword>
<sequence>MTMTGDEHARALTGPWWWPRRRSAVFDGALALASALECGAEGIGFARDAGIPVWAGVLFGAVAGVVLLVRRKWPVAVVLVAIAVTPAQMGFLLGIVGLYTLAAAEVPRRVIGALAGMSLLGTAVVTFVRVRQDMARGDLTLGDWFVPFAAVATALGLTAPPVLLGLYVGARRRLMESLRERADSLERELQLLAERAEERAEWARGEERTRIAREMHDVVAHRVSLMVVHAAALQAVARKDPEKAVRNAALVGDMGRQALTELREMLGVLRAGESGQVAGRGAVGVPLAAVGAAAAAAASRVAEEVGEGPCLSELDELVGQSAAAGMAVELSVQGEARSYAAEVEQTAYRVVQEALTNVHKHAAGAKTHVRLAHRVSEIAMQVENEPPVEPGSASAAGLPSGGNGLLGMRERVLALGGVFVSGPTDAGGFRVSAVIPAA</sequence>
<dbReference type="CDD" id="cd16917">
    <property type="entry name" value="HATPase_UhpB-NarQ-NarX-like"/>
    <property type="match status" value="1"/>
</dbReference>
<evidence type="ECO:0000256" key="3">
    <source>
        <dbReference type="ARBA" id="ARBA00022553"/>
    </source>
</evidence>
<keyword evidence="6 12" id="KW-0418">Kinase</keyword>